<reference evidence="2" key="2">
    <citation type="submission" date="2015-03" db="UniProtKB">
        <authorList>
            <consortium name="EnsemblPlants"/>
        </authorList>
    </citation>
    <scope>IDENTIFICATION</scope>
</reference>
<dbReference type="AlphaFoldDB" id="A0A0D3DNM8"/>
<feature type="signal peptide" evidence="1">
    <location>
        <begin position="1"/>
        <end position="19"/>
    </location>
</feature>
<dbReference type="Proteomes" id="UP000032141">
    <property type="component" value="Chromosome C8"/>
</dbReference>
<keyword evidence="1" id="KW-0732">Signal</keyword>
<name>A0A0D3DNM8_BRAOL</name>
<dbReference type="EnsemblPlants" id="Bo8g058460.1">
    <property type="protein sequence ID" value="Bo8g058460.1"/>
    <property type="gene ID" value="Bo8g058460"/>
</dbReference>
<protein>
    <submittedName>
        <fullName evidence="2">Uncharacterized protein</fullName>
    </submittedName>
</protein>
<organism evidence="2 3">
    <name type="scientific">Brassica oleracea var. oleracea</name>
    <dbReference type="NCBI Taxonomy" id="109376"/>
    <lineage>
        <taxon>Eukaryota</taxon>
        <taxon>Viridiplantae</taxon>
        <taxon>Streptophyta</taxon>
        <taxon>Embryophyta</taxon>
        <taxon>Tracheophyta</taxon>
        <taxon>Spermatophyta</taxon>
        <taxon>Magnoliopsida</taxon>
        <taxon>eudicotyledons</taxon>
        <taxon>Gunneridae</taxon>
        <taxon>Pentapetalae</taxon>
        <taxon>rosids</taxon>
        <taxon>malvids</taxon>
        <taxon>Brassicales</taxon>
        <taxon>Brassicaceae</taxon>
        <taxon>Brassiceae</taxon>
        <taxon>Brassica</taxon>
    </lineage>
</organism>
<sequence length="59" mass="6623">MSSSLGMGCLYFTVMLLMARQSTHMRQDPSFLGTRRTGTAQGLRLSLMCPFSRRSPTCF</sequence>
<reference evidence="2 3" key="1">
    <citation type="journal article" date="2014" name="Genome Biol.">
        <title>Transcriptome and methylome profiling reveals relics of genome dominance in the mesopolyploid Brassica oleracea.</title>
        <authorList>
            <person name="Parkin I.A."/>
            <person name="Koh C."/>
            <person name="Tang H."/>
            <person name="Robinson S.J."/>
            <person name="Kagale S."/>
            <person name="Clarke W.E."/>
            <person name="Town C.D."/>
            <person name="Nixon J."/>
            <person name="Krishnakumar V."/>
            <person name="Bidwell S.L."/>
            <person name="Denoeud F."/>
            <person name="Belcram H."/>
            <person name="Links M.G."/>
            <person name="Just J."/>
            <person name="Clarke C."/>
            <person name="Bender T."/>
            <person name="Huebert T."/>
            <person name="Mason A.S."/>
            <person name="Pires J.C."/>
            <person name="Barker G."/>
            <person name="Moore J."/>
            <person name="Walley P.G."/>
            <person name="Manoli S."/>
            <person name="Batley J."/>
            <person name="Edwards D."/>
            <person name="Nelson M.N."/>
            <person name="Wang X."/>
            <person name="Paterson A.H."/>
            <person name="King G."/>
            <person name="Bancroft I."/>
            <person name="Chalhoub B."/>
            <person name="Sharpe A.G."/>
        </authorList>
    </citation>
    <scope>NUCLEOTIDE SEQUENCE</scope>
    <source>
        <strain evidence="2 3">cv. TO1000</strain>
    </source>
</reference>
<dbReference type="HOGENOM" id="CLU_2964044_0_0_1"/>
<evidence type="ECO:0000313" key="2">
    <source>
        <dbReference type="EnsemblPlants" id="Bo8g058460.1"/>
    </source>
</evidence>
<feature type="chain" id="PRO_5002259829" evidence="1">
    <location>
        <begin position="20"/>
        <end position="59"/>
    </location>
</feature>
<keyword evidence="3" id="KW-1185">Reference proteome</keyword>
<evidence type="ECO:0000313" key="3">
    <source>
        <dbReference type="Proteomes" id="UP000032141"/>
    </source>
</evidence>
<accession>A0A0D3DNM8</accession>
<dbReference type="Gramene" id="Bo8g058460.1">
    <property type="protein sequence ID" value="Bo8g058460.1"/>
    <property type="gene ID" value="Bo8g058460"/>
</dbReference>
<dbReference type="OMA" id="LMARQST"/>
<evidence type="ECO:0000256" key="1">
    <source>
        <dbReference type="SAM" id="SignalP"/>
    </source>
</evidence>
<proteinExistence type="predicted"/>